<sequence>MFDNSLPPGLISAHSHVRHVLQLPRVNELAELVVFIDIWHLVGHPLKGPAHNGLSREGVPLAFTPVSVKGEGRREEILRKPGFYVYGVVGSSPHSTAIGNLAVVIRGQGVLSTDEDPIRAATPDLWCEARKDGEVQPITWARFFRVKEKKAVAARLDPNNRRARLIFGNATASQAGKYRCEIRTEDGELVFGNMFAYSRPVIHGNASDPMEVSPSDPTLVTSGPLSFPRDSNATIHCPVYAYPHPHIVWYKDGIPLEASARVNFHKNAVEISGLEDTDAGMYRCVASNEFPIYVDGPEQEFEVKFDRELKIGGDNIETKKVRD</sequence>
<dbReference type="GO" id="GO:0007156">
    <property type="term" value="P:homophilic cell adhesion via plasma membrane adhesion molecules"/>
    <property type="evidence" value="ECO:0007669"/>
    <property type="project" value="TreeGrafter"/>
</dbReference>
<name>A0A2G9UNF7_TELCI</name>
<reference evidence="4 5" key="1">
    <citation type="submission" date="2015-09" db="EMBL/GenBank/DDBJ databases">
        <title>Draft genome of the parasitic nematode Teladorsagia circumcincta isolate WARC Sus (inbred).</title>
        <authorList>
            <person name="Mitreva M."/>
        </authorList>
    </citation>
    <scope>NUCLEOTIDE SEQUENCE [LARGE SCALE GENOMIC DNA]</scope>
    <source>
        <strain evidence="4 5">S</strain>
    </source>
</reference>
<dbReference type="GO" id="GO:0098632">
    <property type="term" value="F:cell-cell adhesion mediator activity"/>
    <property type="evidence" value="ECO:0007669"/>
    <property type="project" value="TreeGrafter"/>
</dbReference>
<evidence type="ECO:0000313" key="5">
    <source>
        <dbReference type="Proteomes" id="UP000230423"/>
    </source>
</evidence>
<dbReference type="Proteomes" id="UP000230423">
    <property type="component" value="Unassembled WGS sequence"/>
</dbReference>
<evidence type="ECO:0000256" key="2">
    <source>
        <dbReference type="ARBA" id="ARBA00023319"/>
    </source>
</evidence>
<dbReference type="GO" id="GO:0030424">
    <property type="term" value="C:axon"/>
    <property type="evidence" value="ECO:0007669"/>
    <property type="project" value="TreeGrafter"/>
</dbReference>
<evidence type="ECO:0000256" key="1">
    <source>
        <dbReference type="ARBA" id="ARBA00022737"/>
    </source>
</evidence>
<dbReference type="InterPro" id="IPR013783">
    <property type="entry name" value="Ig-like_fold"/>
</dbReference>
<dbReference type="InterPro" id="IPR003599">
    <property type="entry name" value="Ig_sub"/>
</dbReference>
<dbReference type="SUPFAM" id="SSF48726">
    <property type="entry name" value="Immunoglobulin"/>
    <property type="match status" value="1"/>
</dbReference>
<dbReference type="InterPro" id="IPR003598">
    <property type="entry name" value="Ig_sub2"/>
</dbReference>
<dbReference type="InterPro" id="IPR058814">
    <property type="entry name" value="ZIG1/7_N"/>
</dbReference>
<feature type="domain" description="Ig-like" evidence="3">
    <location>
        <begin position="217"/>
        <end position="304"/>
    </location>
</feature>
<keyword evidence="2" id="KW-0393">Immunoglobulin domain</keyword>
<feature type="domain" description="Ig-like" evidence="3">
    <location>
        <begin position="93"/>
        <end position="190"/>
    </location>
</feature>
<organism evidence="4 5">
    <name type="scientific">Teladorsagia circumcincta</name>
    <name type="common">Brown stomach worm</name>
    <name type="synonym">Ostertagia circumcincta</name>
    <dbReference type="NCBI Taxonomy" id="45464"/>
    <lineage>
        <taxon>Eukaryota</taxon>
        <taxon>Metazoa</taxon>
        <taxon>Ecdysozoa</taxon>
        <taxon>Nematoda</taxon>
        <taxon>Chromadorea</taxon>
        <taxon>Rhabditida</taxon>
        <taxon>Rhabditina</taxon>
        <taxon>Rhabditomorpha</taxon>
        <taxon>Strongyloidea</taxon>
        <taxon>Trichostrongylidae</taxon>
        <taxon>Teladorsagia</taxon>
    </lineage>
</organism>
<dbReference type="EMBL" id="KZ345879">
    <property type="protein sequence ID" value="PIO71686.1"/>
    <property type="molecule type" value="Genomic_DNA"/>
</dbReference>
<dbReference type="GO" id="GO:0005886">
    <property type="term" value="C:plasma membrane"/>
    <property type="evidence" value="ECO:0007669"/>
    <property type="project" value="TreeGrafter"/>
</dbReference>
<dbReference type="InterPro" id="IPR036179">
    <property type="entry name" value="Ig-like_dom_sf"/>
</dbReference>
<accession>A0A2G9UNF7</accession>
<dbReference type="PANTHER" id="PTHR10075">
    <property type="entry name" value="BASIGIN RELATED"/>
    <property type="match status" value="1"/>
</dbReference>
<gene>
    <name evidence="4" type="ORF">TELCIR_06407</name>
</gene>
<dbReference type="Pfam" id="PF26428">
    <property type="entry name" value="Zwei_Ig_N"/>
    <property type="match status" value="1"/>
</dbReference>
<proteinExistence type="predicted"/>
<dbReference type="PANTHER" id="PTHR10075:SF46">
    <property type="entry name" value="IG-LIKE DOMAIN-CONTAINING PROTEIN"/>
    <property type="match status" value="1"/>
</dbReference>
<dbReference type="SMART" id="SM00408">
    <property type="entry name" value="IGc2"/>
    <property type="match status" value="1"/>
</dbReference>
<dbReference type="OrthoDB" id="114660at2759"/>
<dbReference type="CDD" id="cd00096">
    <property type="entry name" value="Ig"/>
    <property type="match status" value="1"/>
</dbReference>
<dbReference type="InterPro" id="IPR007110">
    <property type="entry name" value="Ig-like_dom"/>
</dbReference>
<dbReference type="Pfam" id="PF13927">
    <property type="entry name" value="Ig_3"/>
    <property type="match status" value="1"/>
</dbReference>
<dbReference type="Gene3D" id="2.60.40.10">
    <property type="entry name" value="Immunoglobulins"/>
    <property type="match status" value="1"/>
</dbReference>
<dbReference type="GO" id="GO:0070593">
    <property type="term" value="P:dendrite self-avoidance"/>
    <property type="evidence" value="ECO:0007669"/>
    <property type="project" value="TreeGrafter"/>
</dbReference>
<evidence type="ECO:0000313" key="4">
    <source>
        <dbReference type="EMBL" id="PIO71686.1"/>
    </source>
</evidence>
<dbReference type="AlphaFoldDB" id="A0A2G9UNF7"/>
<keyword evidence="5" id="KW-1185">Reference proteome</keyword>
<dbReference type="SMART" id="SM00409">
    <property type="entry name" value="IG"/>
    <property type="match status" value="1"/>
</dbReference>
<dbReference type="GO" id="GO:0007411">
    <property type="term" value="P:axon guidance"/>
    <property type="evidence" value="ECO:0007669"/>
    <property type="project" value="TreeGrafter"/>
</dbReference>
<dbReference type="PROSITE" id="PS50835">
    <property type="entry name" value="IG_LIKE"/>
    <property type="match status" value="2"/>
</dbReference>
<keyword evidence="1" id="KW-0677">Repeat</keyword>
<protein>
    <submittedName>
        <fullName evidence="4">Immunoglobulin domain protein</fullName>
    </submittedName>
</protein>
<evidence type="ECO:0000259" key="3">
    <source>
        <dbReference type="PROSITE" id="PS50835"/>
    </source>
</evidence>